<reference evidence="2 3" key="1">
    <citation type="submission" date="2016-07" db="EMBL/GenBank/DDBJ databases">
        <title>Multiple horizontal gene transfer events from other fungi enriched the ability of initially mycotrophic Trichoderma (Ascomycota) to feed on dead plant biomass.</title>
        <authorList>
            <consortium name="DOE Joint Genome Institute"/>
            <person name="Aerts A."/>
            <person name="Atanasova L."/>
            <person name="Chenthamara K."/>
            <person name="Zhang J."/>
            <person name="Grujic M."/>
            <person name="Henrissat B."/>
            <person name="Kuo A."/>
            <person name="Salamov A."/>
            <person name="Lipzen A."/>
            <person name="Labutti K."/>
            <person name="Barry K."/>
            <person name="Miao Y."/>
            <person name="Rahimi M.J."/>
            <person name="Shen Q."/>
            <person name="Grigoriev I.V."/>
            <person name="Kubicek C.P."/>
            <person name="Druzhinina I.S."/>
        </authorList>
    </citation>
    <scope>NUCLEOTIDE SEQUENCE [LARGE SCALE GENOMIC DNA]</scope>
    <source>
        <strain evidence="2 3">CBS 226.95</strain>
    </source>
</reference>
<dbReference type="GeneID" id="36622842"/>
<dbReference type="EMBL" id="KZ679694">
    <property type="protein sequence ID" value="PTB49163.1"/>
    <property type="molecule type" value="Genomic_DNA"/>
</dbReference>
<keyword evidence="1" id="KW-1133">Transmembrane helix</keyword>
<evidence type="ECO:0000256" key="1">
    <source>
        <dbReference type="SAM" id="Phobius"/>
    </source>
</evidence>
<evidence type="ECO:0000313" key="3">
    <source>
        <dbReference type="Proteomes" id="UP000241690"/>
    </source>
</evidence>
<feature type="transmembrane region" description="Helical" evidence="1">
    <location>
        <begin position="31"/>
        <end position="49"/>
    </location>
</feature>
<gene>
    <name evidence="2" type="ORF">M431DRAFT_318009</name>
</gene>
<dbReference type="AlphaFoldDB" id="A0A2T3ZWQ3"/>
<name>A0A2T3ZWQ3_TRIHA</name>
<evidence type="ECO:0000313" key="2">
    <source>
        <dbReference type="EMBL" id="PTB49163.1"/>
    </source>
</evidence>
<organism evidence="2 3">
    <name type="scientific">Trichoderma harzianum CBS 226.95</name>
    <dbReference type="NCBI Taxonomy" id="983964"/>
    <lineage>
        <taxon>Eukaryota</taxon>
        <taxon>Fungi</taxon>
        <taxon>Dikarya</taxon>
        <taxon>Ascomycota</taxon>
        <taxon>Pezizomycotina</taxon>
        <taxon>Sordariomycetes</taxon>
        <taxon>Hypocreomycetidae</taxon>
        <taxon>Hypocreales</taxon>
        <taxon>Hypocreaceae</taxon>
        <taxon>Trichoderma</taxon>
    </lineage>
</organism>
<protein>
    <submittedName>
        <fullName evidence="2">Uncharacterized protein</fullName>
    </submittedName>
</protein>
<dbReference type="RefSeq" id="XP_024768840.1">
    <property type="nucleotide sequence ID" value="XM_024914277.1"/>
</dbReference>
<sequence length="71" mass="7775">MDSGRVLPLGGLPWLPYSYPNSRPRSLPSELVQSISAFVFYFLLCLCFGQHGVCGHGGMGNKNYRRGAARA</sequence>
<accession>A0A2T3ZWQ3</accession>
<dbReference type="Proteomes" id="UP000241690">
    <property type="component" value="Unassembled WGS sequence"/>
</dbReference>
<keyword evidence="3" id="KW-1185">Reference proteome</keyword>
<keyword evidence="1" id="KW-0472">Membrane</keyword>
<keyword evidence="1" id="KW-0812">Transmembrane</keyword>
<proteinExistence type="predicted"/>